<dbReference type="PANTHER" id="PTHR35042:SF1">
    <property type="entry name" value="DUF1772-DOMAIN-CONTAINING PROTEIN"/>
    <property type="match status" value="1"/>
</dbReference>
<comment type="caution">
    <text evidence="6">The sequence shown here is derived from an EMBL/GenBank/DDBJ whole genome shotgun (WGS) entry which is preliminary data.</text>
</comment>
<evidence type="ECO:0000256" key="5">
    <source>
        <dbReference type="ARBA" id="ARBA00034313"/>
    </source>
</evidence>
<dbReference type="RefSeq" id="XP_007736610.1">
    <property type="nucleotide sequence ID" value="XM_007738420.1"/>
</dbReference>
<dbReference type="AlphaFoldDB" id="W9XSR9"/>
<evidence type="ECO:0000256" key="1">
    <source>
        <dbReference type="ARBA" id="ARBA00004141"/>
    </source>
</evidence>
<comment type="similarity">
    <text evidence="5">Belongs to the anthrone oxygenase family.</text>
</comment>
<dbReference type="InterPro" id="IPR013901">
    <property type="entry name" value="Anthrone_oxy"/>
</dbReference>
<dbReference type="STRING" id="1182542.W9XSR9"/>
<evidence type="ECO:0000313" key="7">
    <source>
        <dbReference type="Proteomes" id="UP000019478"/>
    </source>
</evidence>
<evidence type="ECO:0000256" key="4">
    <source>
        <dbReference type="ARBA" id="ARBA00023136"/>
    </source>
</evidence>
<gene>
    <name evidence="6" type="ORF">A1O3_08322</name>
</gene>
<dbReference type="PANTHER" id="PTHR35042">
    <property type="entry name" value="ANTHRONE OXYGENASE ENCC"/>
    <property type="match status" value="1"/>
</dbReference>
<dbReference type="Proteomes" id="UP000019478">
    <property type="component" value="Unassembled WGS sequence"/>
</dbReference>
<organism evidence="6 7">
    <name type="scientific">Capronia epimyces CBS 606.96</name>
    <dbReference type="NCBI Taxonomy" id="1182542"/>
    <lineage>
        <taxon>Eukaryota</taxon>
        <taxon>Fungi</taxon>
        <taxon>Dikarya</taxon>
        <taxon>Ascomycota</taxon>
        <taxon>Pezizomycotina</taxon>
        <taxon>Eurotiomycetes</taxon>
        <taxon>Chaetothyriomycetidae</taxon>
        <taxon>Chaetothyriales</taxon>
        <taxon>Herpotrichiellaceae</taxon>
        <taxon>Capronia</taxon>
    </lineage>
</organism>
<dbReference type="OrthoDB" id="5954308at2759"/>
<evidence type="ECO:0000256" key="2">
    <source>
        <dbReference type="ARBA" id="ARBA00022692"/>
    </source>
</evidence>
<dbReference type="Pfam" id="PF08592">
    <property type="entry name" value="Anthrone_oxy"/>
    <property type="match status" value="1"/>
</dbReference>
<evidence type="ECO:0008006" key="8">
    <source>
        <dbReference type="Google" id="ProtNLM"/>
    </source>
</evidence>
<evidence type="ECO:0000313" key="6">
    <source>
        <dbReference type="EMBL" id="EXJ80036.1"/>
    </source>
</evidence>
<keyword evidence="4" id="KW-0472">Membrane</keyword>
<proteinExistence type="inferred from homology"/>
<dbReference type="HOGENOM" id="CLU_105974_3_0_1"/>
<sequence length="160" mass="16995">MDKGAILSTSALLGLSTSLYLSGVHFSASQLTLPILYRLPAATSTSIFTELYYRGAKTIVPLALLSSLSTGLAAILDPERRVGYAVAAGLTLATLPWTRLAMTGTIETLIGLSNDAAAREKVQDGEVEGLLRRWNWMNLVRSVLDGMGGIVALLVAFKAL</sequence>
<dbReference type="EMBL" id="AMGY01000007">
    <property type="protein sequence ID" value="EXJ80036.1"/>
    <property type="molecule type" value="Genomic_DNA"/>
</dbReference>
<keyword evidence="2" id="KW-0812">Transmembrane</keyword>
<protein>
    <recommendedName>
        <fullName evidence="8">DUF1772 domain-containing protein</fullName>
    </recommendedName>
</protein>
<dbReference type="GeneID" id="19172410"/>
<accession>W9XSR9</accession>
<keyword evidence="3" id="KW-1133">Transmembrane helix</keyword>
<dbReference type="eggNOG" id="ENOG502SU2Q">
    <property type="taxonomic scope" value="Eukaryota"/>
</dbReference>
<reference evidence="6 7" key="1">
    <citation type="submission" date="2013-03" db="EMBL/GenBank/DDBJ databases">
        <title>The Genome Sequence of Capronia epimyces CBS 606.96.</title>
        <authorList>
            <consortium name="The Broad Institute Genomics Platform"/>
            <person name="Cuomo C."/>
            <person name="de Hoog S."/>
            <person name="Gorbushina A."/>
            <person name="Walker B."/>
            <person name="Young S.K."/>
            <person name="Zeng Q."/>
            <person name="Gargeya S."/>
            <person name="Fitzgerald M."/>
            <person name="Haas B."/>
            <person name="Abouelleil A."/>
            <person name="Allen A.W."/>
            <person name="Alvarado L."/>
            <person name="Arachchi H.M."/>
            <person name="Berlin A.M."/>
            <person name="Chapman S.B."/>
            <person name="Gainer-Dewar J."/>
            <person name="Goldberg J."/>
            <person name="Griggs A."/>
            <person name="Gujja S."/>
            <person name="Hansen M."/>
            <person name="Howarth C."/>
            <person name="Imamovic A."/>
            <person name="Ireland A."/>
            <person name="Larimer J."/>
            <person name="McCowan C."/>
            <person name="Murphy C."/>
            <person name="Pearson M."/>
            <person name="Poon T.W."/>
            <person name="Priest M."/>
            <person name="Roberts A."/>
            <person name="Saif S."/>
            <person name="Shea T."/>
            <person name="Sisk P."/>
            <person name="Sykes S."/>
            <person name="Wortman J."/>
            <person name="Nusbaum C."/>
            <person name="Birren B."/>
        </authorList>
    </citation>
    <scope>NUCLEOTIDE SEQUENCE [LARGE SCALE GENOMIC DNA]</scope>
    <source>
        <strain evidence="6 7">CBS 606.96</strain>
    </source>
</reference>
<comment type="subcellular location">
    <subcellularLocation>
        <location evidence="1">Membrane</location>
        <topology evidence="1">Multi-pass membrane protein</topology>
    </subcellularLocation>
</comment>
<dbReference type="GO" id="GO:0016020">
    <property type="term" value="C:membrane"/>
    <property type="evidence" value="ECO:0007669"/>
    <property type="project" value="UniProtKB-SubCell"/>
</dbReference>
<keyword evidence="7" id="KW-1185">Reference proteome</keyword>
<evidence type="ECO:0000256" key="3">
    <source>
        <dbReference type="ARBA" id="ARBA00022989"/>
    </source>
</evidence>
<name>W9XSR9_9EURO</name>